<dbReference type="GO" id="GO:0009279">
    <property type="term" value="C:cell outer membrane"/>
    <property type="evidence" value="ECO:0007669"/>
    <property type="project" value="UniProtKB-SubCell"/>
</dbReference>
<dbReference type="EMBL" id="FPIZ01000018">
    <property type="protein sequence ID" value="SFW80101.1"/>
    <property type="molecule type" value="Genomic_DNA"/>
</dbReference>
<dbReference type="InterPro" id="IPR008969">
    <property type="entry name" value="CarboxyPept-like_regulatory"/>
</dbReference>
<feature type="signal peptide" evidence="10">
    <location>
        <begin position="1"/>
        <end position="23"/>
    </location>
</feature>
<keyword evidence="7 8" id="KW-0998">Cell outer membrane</keyword>
<dbReference type="InterPro" id="IPR037066">
    <property type="entry name" value="Plug_dom_sf"/>
</dbReference>
<organism evidence="13 15">
    <name type="scientific">Chitinophaga sancti</name>
    <dbReference type="NCBI Taxonomy" id="1004"/>
    <lineage>
        <taxon>Bacteria</taxon>
        <taxon>Pseudomonadati</taxon>
        <taxon>Bacteroidota</taxon>
        <taxon>Chitinophagia</taxon>
        <taxon>Chitinophagales</taxon>
        <taxon>Chitinophagaceae</taxon>
        <taxon>Chitinophaga</taxon>
    </lineage>
</organism>
<evidence type="ECO:0000256" key="3">
    <source>
        <dbReference type="ARBA" id="ARBA00022452"/>
    </source>
</evidence>
<evidence type="ECO:0000256" key="2">
    <source>
        <dbReference type="ARBA" id="ARBA00022448"/>
    </source>
</evidence>
<dbReference type="InterPro" id="IPR023996">
    <property type="entry name" value="TonB-dep_OMP_SusC/RagA"/>
</dbReference>
<dbReference type="AlphaFoldDB" id="A0A1K1S7W4"/>
<dbReference type="PROSITE" id="PS52016">
    <property type="entry name" value="TONB_DEPENDENT_REC_3"/>
    <property type="match status" value="1"/>
</dbReference>
<dbReference type="Pfam" id="PF00593">
    <property type="entry name" value="TonB_dep_Rec_b-barrel"/>
    <property type="match status" value="1"/>
</dbReference>
<dbReference type="Pfam" id="PF13715">
    <property type="entry name" value="CarbopepD_reg_2"/>
    <property type="match status" value="1"/>
</dbReference>
<protein>
    <submittedName>
        <fullName evidence="14">SusC/RagA family TonB-linked outer membrane protein</fullName>
    </submittedName>
    <submittedName>
        <fullName evidence="13">TonB-linked outer membrane protein, SusC/RagA family</fullName>
    </submittedName>
</protein>
<evidence type="ECO:0000256" key="9">
    <source>
        <dbReference type="RuleBase" id="RU003357"/>
    </source>
</evidence>
<keyword evidence="5 9" id="KW-0798">TonB box</keyword>
<keyword evidence="4 8" id="KW-0812">Transmembrane</keyword>
<dbReference type="InterPro" id="IPR012910">
    <property type="entry name" value="Plug_dom"/>
</dbReference>
<proteinExistence type="inferred from homology"/>
<evidence type="ECO:0000259" key="11">
    <source>
        <dbReference type="Pfam" id="PF00593"/>
    </source>
</evidence>
<reference evidence="13 15" key="1">
    <citation type="submission" date="2016-11" db="EMBL/GenBank/DDBJ databases">
        <authorList>
            <person name="Jaros S."/>
            <person name="Januszkiewicz K."/>
            <person name="Wedrychowicz H."/>
        </authorList>
    </citation>
    <scope>NUCLEOTIDE SEQUENCE [LARGE SCALE GENOMIC DNA]</scope>
    <source>
        <strain evidence="13 15">DSM 784</strain>
    </source>
</reference>
<keyword evidence="3 8" id="KW-1134">Transmembrane beta strand</keyword>
<sequence length="1211" mass="134208">MINLKKVAAFCCLMLAISLQMFAAVASQNQPTLTLKEALNKASRQFHVSFIYEDELVSNKRVNTPTDDSYKKVEDYLSAVLKPYNLKFRKLGGSQYAIYGTSDKTKEKDKTNHVAPEEAVFDKAASQQPALQMTQVQTNRSYDTTGTETRALVGVVTDESMAPVSSATIMVPGTKYITVTGRSGDFSLRVPVNTQKIQVSCIAYESQTLSVTNAIYYRVELKDKTGYLKPVEIVSTGYVNLPKERATGSFGVVTAKELEKIPTANVISRLEGMVPGLQMQLTAGDNSFVYDNVTPAAASNTRTIGMNNYNYNIRGTTTLQSETSPLIVVDGFPTEFDLKTLNPNDVEQITFLRDAAAASIWGARAANGVIVIQTKKGRLRQPSVNFGVGYSTQARPDIGYLKLMNSAQVLALDKEMVDKGIVTASSYNPYTSGLKYSIDKGVDLAFQLKSGRITQGEYDAKVAELSKRNNYSQLSDYLMQSANAQNYNLSVSGGTDVHTYYLSGAYSKENTSTVGNHGERINLVANQEFKILKKITLAVSLKGAFFNYANNGNGLYPLLNGPTTFMPYDDIHDNLYYTIGEHYADSLENLGYRKWSTNYLDELKMSRNYTRDNNYSGTITLDIPIFKGLGFNAAYMQERDFFTIRDLKDKNSAYVRDLYNKGTVMSGSILTHNFPDGSVLQSTNNNMNNYSARGQFTYNRSIKEDHQVSALVGMEARQTSNSANGSTIYGYNPETGIGAVTAYGTYYPTMDYFGGYLGGSPYQNDYVKRYLSYYGNAAYTYKGKYTLSGSVRYDDYNNFGLDKKYRAKPFWSTGLSWNVTKERFMQELTWVSSLHVRGTFGINGNINQALRPFTNISLGSADSQTGLPTASVISPANPALKWENTYVTNFGIDYGMLNGRLSGSIDLYNKKGTDIIYYLEVNPTFLGSNNSIYRNGVTMSNRGIDLGVNGAIVDSKSFGWNMGINFSYNTNKVTSSLLKPTTSFYSSFSGVVEGYASDAVFAYRNAGLDSLGWTKIYDQNGNKVRSNITVTDMGAVKYAGRRTAPVYGSWQNTFRYKNWSMFVMATYSFGSVFRAPVATQYPNSRKLYYNTSADIANRWQNAGDETKTIVPGIAGSYAGISVMRYAYSDVNIQSGDYIRLREISLSYQLPSEMAGKVFAKNIKISGAVRNLGLIWRKNKLGLDPDYVPVLASTVLHLPATPQYNLMLNVGF</sequence>
<dbReference type="OrthoDB" id="9768177at2"/>
<dbReference type="NCBIfam" id="TIGR04056">
    <property type="entry name" value="OMP_RagA_SusC"/>
    <property type="match status" value="1"/>
</dbReference>
<comment type="subcellular location">
    <subcellularLocation>
        <location evidence="1 8">Cell outer membrane</location>
        <topology evidence="1 8">Multi-pass membrane protein</topology>
    </subcellularLocation>
</comment>
<dbReference type="NCBIfam" id="TIGR04057">
    <property type="entry name" value="SusC_RagA_signa"/>
    <property type="match status" value="1"/>
</dbReference>
<keyword evidence="16" id="KW-1185">Reference proteome</keyword>
<dbReference type="SUPFAM" id="SSF56935">
    <property type="entry name" value="Porins"/>
    <property type="match status" value="1"/>
</dbReference>
<evidence type="ECO:0000256" key="6">
    <source>
        <dbReference type="ARBA" id="ARBA00023136"/>
    </source>
</evidence>
<dbReference type="Gene3D" id="2.170.130.10">
    <property type="entry name" value="TonB-dependent receptor, plug domain"/>
    <property type="match status" value="1"/>
</dbReference>
<evidence type="ECO:0000256" key="7">
    <source>
        <dbReference type="ARBA" id="ARBA00023237"/>
    </source>
</evidence>
<name>A0A1K1S7W4_9BACT</name>
<feature type="domain" description="TonB-dependent receptor-like beta-barrel" evidence="11">
    <location>
        <begin position="586"/>
        <end position="1029"/>
    </location>
</feature>
<gene>
    <name evidence="13" type="ORF">SAMN05661012_04898</name>
    <name evidence="14" type="ORF">SR876_12135</name>
</gene>
<comment type="similarity">
    <text evidence="8 9">Belongs to the TonB-dependent receptor family.</text>
</comment>
<feature type="chain" id="PRO_5012250356" evidence="10">
    <location>
        <begin position="24"/>
        <end position="1211"/>
    </location>
</feature>
<evidence type="ECO:0000256" key="5">
    <source>
        <dbReference type="ARBA" id="ARBA00023077"/>
    </source>
</evidence>
<dbReference type="RefSeq" id="WP_072363876.1">
    <property type="nucleotide sequence ID" value="NZ_CP139972.1"/>
</dbReference>
<dbReference type="Gene3D" id="2.60.40.1120">
    <property type="entry name" value="Carboxypeptidase-like, regulatory domain"/>
    <property type="match status" value="1"/>
</dbReference>
<accession>A0A1K1S7W4</accession>
<keyword evidence="6 8" id="KW-0472">Membrane</keyword>
<keyword evidence="2 8" id="KW-0813">Transport</keyword>
<evidence type="ECO:0000256" key="8">
    <source>
        <dbReference type="PROSITE-ProRule" id="PRU01360"/>
    </source>
</evidence>
<dbReference type="STRING" id="1004.SAMN05661012_04898"/>
<keyword evidence="10" id="KW-0732">Signal</keyword>
<evidence type="ECO:0000313" key="15">
    <source>
        <dbReference type="Proteomes" id="UP000183788"/>
    </source>
</evidence>
<evidence type="ECO:0000313" key="16">
    <source>
        <dbReference type="Proteomes" id="UP001326715"/>
    </source>
</evidence>
<reference evidence="14 16" key="2">
    <citation type="submission" date="2023-11" db="EMBL/GenBank/DDBJ databases">
        <title>MicrobeMod: A computational toolkit for identifying prokaryotic methylation and restriction-modification with nanopore sequencing.</title>
        <authorList>
            <person name="Crits-Christoph A."/>
            <person name="Kang S.C."/>
            <person name="Lee H."/>
            <person name="Ostrov N."/>
        </authorList>
    </citation>
    <scope>NUCLEOTIDE SEQUENCE [LARGE SCALE GENOMIC DNA]</scope>
    <source>
        <strain evidence="14 16">ATCC 23090</strain>
    </source>
</reference>
<dbReference type="Proteomes" id="UP001326715">
    <property type="component" value="Chromosome"/>
</dbReference>
<dbReference type="InterPro" id="IPR000531">
    <property type="entry name" value="Beta-barrel_TonB"/>
</dbReference>
<evidence type="ECO:0000259" key="12">
    <source>
        <dbReference type="Pfam" id="PF07715"/>
    </source>
</evidence>
<evidence type="ECO:0000256" key="10">
    <source>
        <dbReference type="SAM" id="SignalP"/>
    </source>
</evidence>
<dbReference type="SUPFAM" id="SSF49464">
    <property type="entry name" value="Carboxypeptidase regulatory domain-like"/>
    <property type="match status" value="1"/>
</dbReference>
<evidence type="ECO:0000313" key="14">
    <source>
        <dbReference type="EMBL" id="WQG92257.1"/>
    </source>
</evidence>
<dbReference type="Proteomes" id="UP000183788">
    <property type="component" value="Unassembled WGS sequence"/>
</dbReference>
<feature type="domain" description="TonB-dependent receptor plug" evidence="12">
    <location>
        <begin position="243"/>
        <end position="369"/>
    </location>
</feature>
<evidence type="ECO:0000313" key="13">
    <source>
        <dbReference type="EMBL" id="SFW80101.1"/>
    </source>
</evidence>
<dbReference type="EMBL" id="CP140154">
    <property type="protein sequence ID" value="WQG92257.1"/>
    <property type="molecule type" value="Genomic_DNA"/>
</dbReference>
<dbReference type="InterPro" id="IPR036942">
    <property type="entry name" value="Beta-barrel_TonB_sf"/>
</dbReference>
<dbReference type="InterPro" id="IPR039426">
    <property type="entry name" value="TonB-dep_rcpt-like"/>
</dbReference>
<evidence type="ECO:0000256" key="4">
    <source>
        <dbReference type="ARBA" id="ARBA00022692"/>
    </source>
</evidence>
<dbReference type="Pfam" id="PF07715">
    <property type="entry name" value="Plug"/>
    <property type="match status" value="1"/>
</dbReference>
<evidence type="ECO:0000256" key="1">
    <source>
        <dbReference type="ARBA" id="ARBA00004571"/>
    </source>
</evidence>
<dbReference type="InterPro" id="IPR023997">
    <property type="entry name" value="TonB-dep_OMP_SusC/RagA_CS"/>
</dbReference>
<dbReference type="Gene3D" id="2.40.170.20">
    <property type="entry name" value="TonB-dependent receptor, beta-barrel domain"/>
    <property type="match status" value="1"/>
</dbReference>